<comment type="caution">
    <text evidence="2">The sequence shown here is derived from an EMBL/GenBank/DDBJ whole genome shotgun (WGS) entry which is preliminary data.</text>
</comment>
<evidence type="ECO:0000313" key="2">
    <source>
        <dbReference type="EMBL" id="GAA2448571.1"/>
    </source>
</evidence>
<keyword evidence="3" id="KW-1185">Reference proteome</keyword>
<name>A0ABN3K4B9_9ACTN</name>
<protein>
    <submittedName>
        <fullName evidence="2">Uncharacterized protein</fullName>
    </submittedName>
</protein>
<organism evidence="2 3">
    <name type="scientific">Streptomyces macrosporus</name>
    <dbReference type="NCBI Taxonomy" id="44032"/>
    <lineage>
        <taxon>Bacteria</taxon>
        <taxon>Bacillati</taxon>
        <taxon>Actinomycetota</taxon>
        <taxon>Actinomycetes</taxon>
        <taxon>Kitasatosporales</taxon>
        <taxon>Streptomycetaceae</taxon>
        <taxon>Streptomyces</taxon>
    </lineage>
</organism>
<evidence type="ECO:0000313" key="3">
    <source>
        <dbReference type="Proteomes" id="UP001501638"/>
    </source>
</evidence>
<reference evidence="2 3" key="1">
    <citation type="journal article" date="2019" name="Int. J. Syst. Evol. Microbiol.">
        <title>The Global Catalogue of Microorganisms (GCM) 10K type strain sequencing project: providing services to taxonomists for standard genome sequencing and annotation.</title>
        <authorList>
            <consortium name="The Broad Institute Genomics Platform"/>
            <consortium name="The Broad Institute Genome Sequencing Center for Infectious Disease"/>
            <person name="Wu L."/>
            <person name="Ma J."/>
        </authorList>
    </citation>
    <scope>NUCLEOTIDE SEQUENCE [LARGE SCALE GENOMIC DNA]</scope>
    <source>
        <strain evidence="2 3">JCM 6305</strain>
    </source>
</reference>
<evidence type="ECO:0000256" key="1">
    <source>
        <dbReference type="SAM" id="MobiDB-lite"/>
    </source>
</evidence>
<dbReference type="Proteomes" id="UP001501638">
    <property type="component" value="Unassembled WGS sequence"/>
</dbReference>
<dbReference type="EMBL" id="BAAASZ010000026">
    <property type="protein sequence ID" value="GAA2448571.1"/>
    <property type="molecule type" value="Genomic_DNA"/>
</dbReference>
<gene>
    <name evidence="2" type="ORF">GCM10010405_34910</name>
</gene>
<feature type="region of interest" description="Disordered" evidence="1">
    <location>
        <begin position="25"/>
        <end position="70"/>
    </location>
</feature>
<accession>A0ABN3K4B9</accession>
<proteinExistence type="predicted"/>
<sequence>MNSRCSSIWSRWDFSVHTAAAAARAAKTAPNHVGASPQSIPPTWGSVGQPYDKALPDNGSWVRPAETSLA</sequence>